<feature type="zinc finger region" description="C3H1-type" evidence="12">
    <location>
        <begin position="66"/>
        <end position="93"/>
    </location>
</feature>
<keyword evidence="6 12" id="KW-0863">Zinc-finger</keyword>
<dbReference type="GO" id="GO:0008270">
    <property type="term" value="F:zinc ion binding"/>
    <property type="evidence" value="ECO:0007669"/>
    <property type="project" value="UniProtKB-KW"/>
</dbReference>
<evidence type="ECO:0000256" key="2">
    <source>
        <dbReference type="ARBA" id="ARBA00008024"/>
    </source>
</evidence>
<dbReference type="GO" id="GO:0071007">
    <property type="term" value="C:U2-type catalytic step 2 spliceosome"/>
    <property type="evidence" value="ECO:0007669"/>
    <property type="project" value="TreeGrafter"/>
</dbReference>
<dbReference type="InterPro" id="IPR000571">
    <property type="entry name" value="Znf_CCCH"/>
</dbReference>
<organism evidence="16 17">
    <name type="scientific">Hesseltinella vesiculosa</name>
    <dbReference type="NCBI Taxonomy" id="101127"/>
    <lineage>
        <taxon>Eukaryota</taxon>
        <taxon>Fungi</taxon>
        <taxon>Fungi incertae sedis</taxon>
        <taxon>Mucoromycota</taxon>
        <taxon>Mucoromycotina</taxon>
        <taxon>Mucoromycetes</taxon>
        <taxon>Mucorales</taxon>
        <taxon>Cunninghamellaceae</taxon>
        <taxon>Hesseltinella</taxon>
    </lineage>
</organism>
<dbReference type="Pfam" id="PF16131">
    <property type="entry name" value="Torus"/>
    <property type="match status" value="1"/>
</dbReference>
<feature type="domain" description="C3H1-type" evidence="15">
    <location>
        <begin position="66"/>
        <end position="93"/>
    </location>
</feature>
<evidence type="ECO:0000256" key="9">
    <source>
        <dbReference type="ARBA" id="ARBA00023187"/>
    </source>
</evidence>
<dbReference type="InterPro" id="IPR000504">
    <property type="entry name" value="RRM_dom"/>
</dbReference>
<protein>
    <recommendedName>
        <fullName evidence="18">Pre-mRNA-splicing factor CWC2</fullName>
    </recommendedName>
</protein>
<evidence type="ECO:0008006" key="18">
    <source>
        <dbReference type="Google" id="ProtNLM"/>
    </source>
</evidence>
<dbReference type="SMART" id="SM00360">
    <property type="entry name" value="RRM"/>
    <property type="match status" value="1"/>
</dbReference>
<dbReference type="InterPro" id="IPR034181">
    <property type="entry name" value="Cwc2_RRM"/>
</dbReference>
<comment type="similarity">
    <text evidence="2">Belongs to the RRM CWC2 family.</text>
</comment>
<keyword evidence="4 12" id="KW-0479">Metal-binding</keyword>
<evidence type="ECO:0000256" key="13">
    <source>
        <dbReference type="SAM" id="MobiDB-lite"/>
    </source>
</evidence>
<keyword evidence="8 11" id="KW-0694">RNA-binding</keyword>
<evidence type="ECO:0000256" key="1">
    <source>
        <dbReference type="ARBA" id="ARBA00004123"/>
    </source>
</evidence>
<dbReference type="PANTHER" id="PTHR14089">
    <property type="entry name" value="PRE-MRNA-SPLICING FACTOR RBM22"/>
    <property type="match status" value="1"/>
</dbReference>
<dbReference type="GO" id="GO:0017070">
    <property type="term" value="F:U6 snRNA binding"/>
    <property type="evidence" value="ECO:0007669"/>
    <property type="project" value="TreeGrafter"/>
</dbReference>
<evidence type="ECO:0000313" key="16">
    <source>
        <dbReference type="EMBL" id="ORX58754.1"/>
    </source>
</evidence>
<dbReference type="InterPro" id="IPR039171">
    <property type="entry name" value="Cwc2/Slt11"/>
</dbReference>
<feature type="compositionally biased region" description="Polar residues" evidence="13">
    <location>
        <begin position="314"/>
        <end position="332"/>
    </location>
</feature>
<dbReference type="GO" id="GO:0006397">
    <property type="term" value="P:mRNA processing"/>
    <property type="evidence" value="ECO:0007669"/>
    <property type="project" value="UniProtKB-KW"/>
</dbReference>
<comment type="subcellular location">
    <subcellularLocation>
        <location evidence="1">Nucleus</location>
    </subcellularLocation>
</comment>
<dbReference type="SUPFAM" id="SSF54928">
    <property type="entry name" value="RNA-binding domain, RBD"/>
    <property type="match status" value="1"/>
</dbReference>
<dbReference type="FunFam" id="3.30.70.330:FF:000502">
    <property type="entry name" value="Pre-mRNA-splicing factor cwc2, putative"/>
    <property type="match status" value="1"/>
</dbReference>
<feature type="region of interest" description="Disordered" evidence="13">
    <location>
        <begin position="226"/>
        <end position="358"/>
    </location>
</feature>
<evidence type="ECO:0000259" key="14">
    <source>
        <dbReference type="PROSITE" id="PS50102"/>
    </source>
</evidence>
<dbReference type="AlphaFoldDB" id="A0A1X2GPS7"/>
<evidence type="ECO:0000256" key="3">
    <source>
        <dbReference type="ARBA" id="ARBA00022664"/>
    </source>
</evidence>
<evidence type="ECO:0000256" key="6">
    <source>
        <dbReference type="ARBA" id="ARBA00022771"/>
    </source>
</evidence>
<comment type="caution">
    <text evidence="16">The sequence shown here is derived from an EMBL/GenBank/DDBJ whole genome shotgun (WGS) entry which is preliminary data.</text>
</comment>
<dbReference type="STRING" id="101127.A0A1X2GPS7"/>
<evidence type="ECO:0000256" key="4">
    <source>
        <dbReference type="ARBA" id="ARBA00022723"/>
    </source>
</evidence>
<feature type="compositionally biased region" description="Basic and acidic residues" evidence="13">
    <location>
        <begin position="254"/>
        <end position="272"/>
    </location>
</feature>
<reference evidence="16 17" key="1">
    <citation type="submission" date="2016-07" db="EMBL/GenBank/DDBJ databases">
        <title>Pervasive Adenine N6-methylation of Active Genes in Fungi.</title>
        <authorList>
            <consortium name="DOE Joint Genome Institute"/>
            <person name="Mondo S.J."/>
            <person name="Dannebaum R.O."/>
            <person name="Kuo R.C."/>
            <person name="Labutti K."/>
            <person name="Haridas S."/>
            <person name="Kuo A."/>
            <person name="Salamov A."/>
            <person name="Ahrendt S.R."/>
            <person name="Lipzen A."/>
            <person name="Sullivan W."/>
            <person name="Andreopoulos W.B."/>
            <person name="Clum A."/>
            <person name="Lindquist E."/>
            <person name="Daum C."/>
            <person name="Ramamoorthy G.K."/>
            <person name="Gryganskyi A."/>
            <person name="Culley D."/>
            <person name="Magnuson J.K."/>
            <person name="James T.Y."/>
            <person name="O'Malley M.A."/>
            <person name="Stajich J.E."/>
            <person name="Spatafora J.W."/>
            <person name="Visel A."/>
            <person name="Grigoriev I.V."/>
        </authorList>
    </citation>
    <scope>NUCLEOTIDE SEQUENCE [LARGE SCALE GENOMIC DNA]</scope>
    <source>
        <strain evidence="16 17">NRRL 3301</strain>
    </source>
</reference>
<evidence type="ECO:0000256" key="12">
    <source>
        <dbReference type="PROSITE-ProRule" id="PRU00723"/>
    </source>
</evidence>
<sequence length="358" mass="40409">MAPARQQIDKATLEKHLREKQPEGGTFNIWHSRYSGLKPDFSKKYEKAKFRCHAAKDTGSTSGTHNPNAFFCVYFAKGMCALGANCAMWHRVPTLDDEVETTVDCFGRDKHSDFRQDMGGVGGFSTINHTLYVGRITNPTDEKLRRHFGEWGELDRVHVLRNRGVAFVTYKSRLNAEFAKEAMMHQSLDNKEVLNVRWATEKQMQEEGVTDPTLESDAMQKKMAMVERTRMHQPESQLQEYESDLPAEFTSQKRTLEDTGLDDIKRQKRIQDLDEPQWQPDLPEPYEHSQAHLPSLPPPRPMPPQPSSAPSSSTGLIPQNVLQSLKQLSGNRPPSKATKPTPVAALGLADYGSDSESD</sequence>
<dbReference type="InterPro" id="IPR012677">
    <property type="entry name" value="Nucleotide-bd_a/b_plait_sf"/>
</dbReference>
<dbReference type="GO" id="GO:0008380">
    <property type="term" value="P:RNA splicing"/>
    <property type="evidence" value="ECO:0007669"/>
    <property type="project" value="UniProtKB-KW"/>
</dbReference>
<keyword evidence="5" id="KW-0747">Spliceosome</keyword>
<evidence type="ECO:0000256" key="10">
    <source>
        <dbReference type="ARBA" id="ARBA00023242"/>
    </source>
</evidence>
<keyword evidence="9" id="KW-0508">mRNA splicing</keyword>
<dbReference type="PANTHER" id="PTHR14089:SF2">
    <property type="entry name" value="PRE-MRNA-SPLICING FACTOR CWC2"/>
    <property type="match status" value="1"/>
</dbReference>
<evidence type="ECO:0000256" key="11">
    <source>
        <dbReference type="PROSITE-ProRule" id="PRU00176"/>
    </source>
</evidence>
<evidence type="ECO:0000256" key="7">
    <source>
        <dbReference type="ARBA" id="ARBA00022833"/>
    </source>
</evidence>
<dbReference type="PROSITE" id="PS50102">
    <property type="entry name" value="RRM"/>
    <property type="match status" value="1"/>
</dbReference>
<accession>A0A1X2GPS7</accession>
<keyword evidence="3" id="KW-0507">mRNA processing</keyword>
<evidence type="ECO:0000313" key="17">
    <source>
        <dbReference type="Proteomes" id="UP000242146"/>
    </source>
</evidence>
<dbReference type="GO" id="GO:0036002">
    <property type="term" value="F:pre-mRNA binding"/>
    <property type="evidence" value="ECO:0007669"/>
    <property type="project" value="TreeGrafter"/>
</dbReference>
<dbReference type="GO" id="GO:0000974">
    <property type="term" value="C:Prp19 complex"/>
    <property type="evidence" value="ECO:0007669"/>
    <property type="project" value="EnsemblFungi"/>
</dbReference>
<dbReference type="GO" id="GO:0071014">
    <property type="term" value="C:post-mRNA release spliceosomal complex"/>
    <property type="evidence" value="ECO:0007669"/>
    <property type="project" value="EnsemblFungi"/>
</dbReference>
<feature type="compositionally biased region" description="Pro residues" evidence="13">
    <location>
        <begin position="295"/>
        <end position="307"/>
    </location>
</feature>
<feature type="domain" description="RRM" evidence="14">
    <location>
        <begin position="129"/>
        <end position="201"/>
    </location>
</feature>
<dbReference type="Proteomes" id="UP000242146">
    <property type="component" value="Unassembled WGS sequence"/>
</dbReference>
<evidence type="ECO:0000256" key="8">
    <source>
        <dbReference type="ARBA" id="ARBA00022884"/>
    </source>
</evidence>
<dbReference type="GO" id="GO:0071006">
    <property type="term" value="C:U2-type catalytic step 1 spliceosome"/>
    <property type="evidence" value="ECO:0007669"/>
    <property type="project" value="TreeGrafter"/>
</dbReference>
<proteinExistence type="inferred from homology"/>
<evidence type="ECO:0000256" key="5">
    <source>
        <dbReference type="ARBA" id="ARBA00022728"/>
    </source>
</evidence>
<keyword evidence="17" id="KW-1185">Reference proteome</keyword>
<dbReference type="Gene3D" id="3.30.70.330">
    <property type="match status" value="1"/>
</dbReference>
<evidence type="ECO:0000259" key="15">
    <source>
        <dbReference type="PROSITE" id="PS50103"/>
    </source>
</evidence>
<dbReference type="InterPro" id="IPR035979">
    <property type="entry name" value="RBD_domain_sf"/>
</dbReference>
<gene>
    <name evidence="16" type="ORF">DM01DRAFT_1405386</name>
</gene>
<dbReference type="CDD" id="cd12360">
    <property type="entry name" value="RRM_cwf2"/>
    <property type="match status" value="1"/>
</dbReference>
<name>A0A1X2GPS7_9FUNG</name>
<dbReference type="Pfam" id="PF00076">
    <property type="entry name" value="RRM_1"/>
    <property type="match status" value="1"/>
</dbReference>
<dbReference type="InterPro" id="IPR032297">
    <property type="entry name" value="Torus"/>
</dbReference>
<keyword evidence="7 12" id="KW-0862">Zinc</keyword>
<dbReference type="PROSITE" id="PS50103">
    <property type="entry name" value="ZF_C3H1"/>
    <property type="match status" value="1"/>
</dbReference>
<dbReference type="OrthoDB" id="10251848at2759"/>
<keyword evidence="10" id="KW-0539">Nucleus</keyword>
<dbReference type="EMBL" id="MCGT01000006">
    <property type="protein sequence ID" value="ORX58754.1"/>
    <property type="molecule type" value="Genomic_DNA"/>
</dbReference>